<comment type="pathway">
    <text evidence="1 9">Amino-acid biosynthesis; L-arginine biosynthesis; L-arginine from L-ornithine and carbamoyl phosphate: step 2/3.</text>
</comment>
<evidence type="ECO:0000259" key="11">
    <source>
        <dbReference type="Pfam" id="PF20979"/>
    </source>
</evidence>
<comment type="catalytic activity">
    <reaction evidence="9">
        <text>L-citrulline + L-aspartate + ATP = 2-(N(omega)-L-arginino)succinate + AMP + diphosphate + H(+)</text>
        <dbReference type="Rhea" id="RHEA:10932"/>
        <dbReference type="ChEBI" id="CHEBI:15378"/>
        <dbReference type="ChEBI" id="CHEBI:29991"/>
        <dbReference type="ChEBI" id="CHEBI:30616"/>
        <dbReference type="ChEBI" id="CHEBI:33019"/>
        <dbReference type="ChEBI" id="CHEBI:57472"/>
        <dbReference type="ChEBI" id="CHEBI:57743"/>
        <dbReference type="ChEBI" id="CHEBI:456215"/>
        <dbReference type="EC" id="6.3.4.5"/>
    </reaction>
</comment>
<feature type="binding site" evidence="9">
    <location>
        <position position="56"/>
    </location>
    <ligand>
        <name>L-citrulline</name>
        <dbReference type="ChEBI" id="CHEBI:57743"/>
    </ligand>
</feature>
<comment type="caution">
    <text evidence="9">Lacks conserved residue(s) required for the propagation of feature annotation.</text>
</comment>
<feature type="binding site" evidence="9">
    <location>
        <position position="241"/>
    </location>
    <ligand>
        <name>L-citrulline</name>
        <dbReference type="ChEBI" id="CHEBI:57743"/>
    </ligand>
</feature>
<dbReference type="InterPro" id="IPR023434">
    <property type="entry name" value="Arginosuc_synth_type_1_subfam"/>
</dbReference>
<keyword evidence="8 9" id="KW-0067">ATP-binding</keyword>
<dbReference type="GO" id="GO:0006526">
    <property type="term" value="P:L-arginine biosynthetic process"/>
    <property type="evidence" value="ECO:0007669"/>
    <property type="project" value="UniProtKB-UniRule"/>
</dbReference>
<dbReference type="InterPro" id="IPR048267">
    <property type="entry name" value="Arginosuc_syn_N"/>
</dbReference>
<name>A0A7J3I8R8_9CREN</name>
<organism evidence="12">
    <name type="scientific">Ignisphaera aggregans</name>
    <dbReference type="NCBI Taxonomy" id="334771"/>
    <lineage>
        <taxon>Archaea</taxon>
        <taxon>Thermoproteota</taxon>
        <taxon>Thermoprotei</taxon>
        <taxon>Desulfurococcales</taxon>
        <taxon>Desulfurococcaceae</taxon>
        <taxon>Ignisphaera</taxon>
    </lineage>
</organism>
<dbReference type="EC" id="6.3.4.5" evidence="3 9"/>
<proteinExistence type="inferred from homology"/>
<evidence type="ECO:0000256" key="2">
    <source>
        <dbReference type="ARBA" id="ARBA00011881"/>
    </source>
</evidence>
<keyword evidence="4 9" id="KW-0055">Arginine biosynthesis</keyword>
<dbReference type="GO" id="GO:0005524">
    <property type="term" value="F:ATP binding"/>
    <property type="evidence" value="ECO:0007669"/>
    <property type="project" value="UniProtKB-UniRule"/>
</dbReference>
<evidence type="ECO:0000256" key="5">
    <source>
        <dbReference type="ARBA" id="ARBA00022598"/>
    </source>
</evidence>
<accession>A0A7J3I8R8</accession>
<dbReference type="NCBIfam" id="NF001770">
    <property type="entry name" value="PRK00509.1"/>
    <property type="match status" value="1"/>
</dbReference>
<dbReference type="PROSITE" id="PS00565">
    <property type="entry name" value="ARGININOSUCCIN_SYN_2"/>
    <property type="match status" value="1"/>
</dbReference>
<comment type="subcellular location">
    <subcellularLocation>
        <location evidence="9">Cytoplasm</location>
    </subcellularLocation>
</comment>
<feature type="binding site" evidence="9">
    <location>
        <position position="92"/>
    </location>
    <ligand>
        <name>L-citrulline</name>
        <dbReference type="ChEBI" id="CHEBI:57743"/>
    </ligand>
</feature>
<feature type="binding site" evidence="9">
    <location>
        <position position="92"/>
    </location>
    <ligand>
        <name>L-aspartate</name>
        <dbReference type="ChEBI" id="CHEBI:29991"/>
    </ligand>
</feature>
<dbReference type="SUPFAM" id="SSF52402">
    <property type="entry name" value="Adenine nucleotide alpha hydrolases-like"/>
    <property type="match status" value="1"/>
</dbReference>
<dbReference type="Gene3D" id="3.40.50.620">
    <property type="entry name" value="HUPs"/>
    <property type="match status" value="1"/>
</dbReference>
<feature type="binding site" evidence="9">
    <location>
        <position position="86"/>
    </location>
    <ligand>
        <name>ATP</name>
        <dbReference type="ChEBI" id="CHEBI:30616"/>
    </ligand>
</feature>
<dbReference type="NCBIfam" id="TIGR00032">
    <property type="entry name" value="argG"/>
    <property type="match status" value="1"/>
</dbReference>
<dbReference type="InterPro" id="IPR001518">
    <property type="entry name" value="Arginosuc_synth"/>
</dbReference>
<evidence type="ECO:0000256" key="9">
    <source>
        <dbReference type="HAMAP-Rule" id="MF_00005"/>
    </source>
</evidence>
<dbReference type="Pfam" id="PF20979">
    <property type="entry name" value="Arginosuc_syn_C"/>
    <property type="match status" value="1"/>
</dbReference>
<protein>
    <recommendedName>
        <fullName evidence="3 9">Argininosuccinate synthase</fullName>
        <ecNumber evidence="3 9">6.3.4.5</ecNumber>
    </recommendedName>
    <alternativeName>
        <fullName evidence="9">Citrulline--aspartate ligase</fullName>
    </alternativeName>
</protein>
<feature type="binding site" evidence="9">
    <location>
        <position position="93"/>
    </location>
    <ligand>
        <name>L-aspartate</name>
        <dbReference type="ChEBI" id="CHEBI:29991"/>
    </ligand>
</feature>
<feature type="domain" description="Arginosuccinate synthase C-terminal" evidence="11">
    <location>
        <begin position="143"/>
        <end position="357"/>
    </location>
</feature>
<dbReference type="Pfam" id="PF00764">
    <property type="entry name" value="Arginosuc_synth"/>
    <property type="match status" value="1"/>
</dbReference>
<evidence type="ECO:0000256" key="7">
    <source>
        <dbReference type="ARBA" id="ARBA00022741"/>
    </source>
</evidence>
<reference evidence="12" key="1">
    <citation type="journal article" date="2020" name="mSystems">
        <title>Genome- and Community-Level Interaction Insights into Carbon Utilization and Element Cycling Functions of Hydrothermarchaeota in Hydrothermal Sediment.</title>
        <authorList>
            <person name="Zhou Z."/>
            <person name="Liu Y."/>
            <person name="Xu W."/>
            <person name="Pan J."/>
            <person name="Luo Z.H."/>
            <person name="Li M."/>
        </authorList>
    </citation>
    <scope>NUCLEOTIDE SEQUENCE [LARGE SCALE GENOMIC DNA]</scope>
    <source>
        <strain evidence="12">SpSt-618</strain>
    </source>
</reference>
<keyword evidence="7 9" id="KW-0547">Nucleotide-binding</keyword>
<keyword evidence="9" id="KW-0963">Cytoplasm</keyword>
<evidence type="ECO:0000256" key="6">
    <source>
        <dbReference type="ARBA" id="ARBA00022605"/>
    </source>
</evidence>
<feature type="binding site" evidence="9">
    <location>
        <position position="88"/>
    </location>
    <ligand>
        <name>L-aspartate</name>
        <dbReference type="ChEBI" id="CHEBI:29991"/>
    </ligand>
</feature>
<dbReference type="InterPro" id="IPR018223">
    <property type="entry name" value="Arginosuc_synth_CS"/>
</dbReference>
<gene>
    <name evidence="9" type="primary">argG</name>
    <name evidence="12" type="ORF">ENT87_05505</name>
</gene>
<evidence type="ECO:0000256" key="1">
    <source>
        <dbReference type="ARBA" id="ARBA00004967"/>
    </source>
</evidence>
<comment type="subunit">
    <text evidence="2 9">Homotetramer.</text>
</comment>
<evidence type="ECO:0000259" key="10">
    <source>
        <dbReference type="Pfam" id="PF00764"/>
    </source>
</evidence>
<dbReference type="EMBL" id="DTAI01000158">
    <property type="protein sequence ID" value="HGN36985.1"/>
    <property type="molecule type" value="Genomic_DNA"/>
</dbReference>
<dbReference type="GO" id="GO:0000053">
    <property type="term" value="P:argininosuccinate metabolic process"/>
    <property type="evidence" value="ECO:0007669"/>
    <property type="project" value="TreeGrafter"/>
</dbReference>
<sequence length="368" mass="41810">MTVTVDVGQEDELKDVEERAYHLGASKHYTIDAKDIFVKEYIYSSIKANALYEGKYPLGTALARPLIAKKVAEIAISEGVDAVAHGCTGKGNDQIRFDVTLKAYLKPDVKILAPVRELKLTRNESIKILSEYGFKVPESHKRYSIDENLWSRSIEGGELDDPFKEPPEEVFSWTVSPEKAPDNPLYLDIEFEKGIPVKVNGERLDGVKLIKFLNTVIGSHGFGRIDLIESRVVGLKSREVYEAPAALTLIEAHQDLERMVLTPKELRFKRFIDEMWCDLVYQGLWIDPMMEHLNAVIDSMNRFVSGSVRIKVYKGSLRVVGRTSPYSLYSQELIDYNKGWYPSDAEAKGFITIHSFYALSAHRIRDRD</sequence>
<feature type="binding site" evidence="9">
    <location>
        <position position="229"/>
    </location>
    <ligand>
        <name>L-citrulline</name>
        <dbReference type="ChEBI" id="CHEBI:57743"/>
    </ligand>
</feature>
<keyword evidence="5 9" id="KW-0436">Ligase</keyword>
<dbReference type="Gene3D" id="3.90.1260.10">
    <property type="entry name" value="Argininosuccinate synthetase, chain A, domain 2"/>
    <property type="match status" value="1"/>
</dbReference>
<dbReference type="PANTHER" id="PTHR11587">
    <property type="entry name" value="ARGININOSUCCINATE SYNTHASE"/>
    <property type="match status" value="1"/>
</dbReference>
<feature type="binding site" evidence="9">
    <location>
        <position position="153"/>
    </location>
    <ligand>
        <name>L-citrulline</name>
        <dbReference type="ChEBI" id="CHEBI:57743"/>
    </ligand>
</feature>
<evidence type="ECO:0000256" key="4">
    <source>
        <dbReference type="ARBA" id="ARBA00022571"/>
    </source>
</evidence>
<evidence type="ECO:0000256" key="8">
    <source>
        <dbReference type="ARBA" id="ARBA00022840"/>
    </source>
</evidence>
<dbReference type="GO" id="GO:0000050">
    <property type="term" value="P:urea cycle"/>
    <property type="evidence" value="ECO:0007669"/>
    <property type="project" value="TreeGrafter"/>
</dbReference>
<comment type="caution">
    <text evidence="12">The sequence shown here is derived from an EMBL/GenBank/DDBJ whole genome shotgun (WGS) entry which is preliminary data.</text>
</comment>
<dbReference type="PANTHER" id="PTHR11587:SF2">
    <property type="entry name" value="ARGININOSUCCINATE SYNTHASE"/>
    <property type="match status" value="1"/>
</dbReference>
<dbReference type="FunFam" id="3.90.1260.10:FF:000007">
    <property type="entry name" value="Argininosuccinate synthase"/>
    <property type="match status" value="1"/>
</dbReference>
<dbReference type="SUPFAM" id="SSF69864">
    <property type="entry name" value="Argininosuccinate synthetase, C-terminal domain"/>
    <property type="match status" value="1"/>
</dbReference>
<comment type="similarity">
    <text evidence="9">Belongs to the argininosuccinate synthase family. Type 1 subfamily.</text>
</comment>
<dbReference type="GO" id="GO:0005737">
    <property type="term" value="C:cytoplasm"/>
    <property type="evidence" value="ECO:0007669"/>
    <property type="project" value="UniProtKB-SubCell"/>
</dbReference>
<dbReference type="HAMAP" id="MF_00005">
    <property type="entry name" value="Arg_succ_synth_type1"/>
    <property type="match status" value="1"/>
</dbReference>
<feature type="binding site" evidence="9">
    <location>
        <position position="144"/>
    </location>
    <ligand>
        <name>L-citrulline</name>
        <dbReference type="ChEBI" id="CHEBI:57743"/>
    </ligand>
</feature>
<dbReference type="InterPro" id="IPR048268">
    <property type="entry name" value="Arginosuc_syn_C"/>
</dbReference>
<evidence type="ECO:0000256" key="3">
    <source>
        <dbReference type="ARBA" id="ARBA00012286"/>
    </source>
</evidence>
<dbReference type="CDD" id="cd01999">
    <property type="entry name" value="ASS"/>
    <property type="match status" value="1"/>
</dbReference>
<feature type="binding site" evidence="9">
    <location>
        <position position="96"/>
    </location>
    <ligand>
        <name>L-citrulline</name>
        <dbReference type="ChEBI" id="CHEBI:57743"/>
    </ligand>
</feature>
<dbReference type="UniPathway" id="UPA00068">
    <property type="reaction ID" value="UER00113"/>
</dbReference>
<evidence type="ECO:0000313" key="12">
    <source>
        <dbReference type="EMBL" id="HGN36985.1"/>
    </source>
</evidence>
<dbReference type="InterPro" id="IPR014729">
    <property type="entry name" value="Rossmann-like_a/b/a_fold"/>
</dbReference>
<dbReference type="GO" id="GO:0004055">
    <property type="term" value="F:argininosuccinate synthase activity"/>
    <property type="evidence" value="ECO:0007669"/>
    <property type="project" value="UniProtKB-UniRule"/>
</dbReference>
<feature type="domain" description="Arginosuccinate synthase-like N-terminal" evidence="10">
    <location>
        <begin position="2"/>
        <end position="131"/>
    </location>
</feature>
<dbReference type="AlphaFoldDB" id="A0A7J3I8R8"/>
<keyword evidence="6 9" id="KW-0028">Amino-acid biosynthesis</keyword>
<dbReference type="InterPro" id="IPR024074">
    <property type="entry name" value="AS_cat/multimer_dom_body"/>
</dbReference>